<dbReference type="OrthoDB" id="10573803at2759"/>
<feature type="compositionally biased region" description="Low complexity" evidence="1">
    <location>
        <begin position="225"/>
        <end position="244"/>
    </location>
</feature>
<name>A0A1D2MTP6_ORCCI</name>
<evidence type="ECO:0000256" key="1">
    <source>
        <dbReference type="SAM" id="MobiDB-lite"/>
    </source>
</evidence>
<dbReference type="Gene3D" id="3.40.50.720">
    <property type="entry name" value="NAD(P)-binding Rossmann-like Domain"/>
    <property type="match status" value="1"/>
</dbReference>
<dbReference type="AlphaFoldDB" id="A0A1D2MTP6"/>
<comment type="caution">
    <text evidence="2">The sequence shown here is derived from an EMBL/GenBank/DDBJ whole genome shotgun (WGS) entry which is preliminary data.</text>
</comment>
<dbReference type="SUPFAM" id="SSF51735">
    <property type="entry name" value="NAD(P)-binding Rossmann-fold domains"/>
    <property type="match status" value="1"/>
</dbReference>
<evidence type="ECO:0000313" key="3">
    <source>
        <dbReference type="Proteomes" id="UP000094527"/>
    </source>
</evidence>
<protein>
    <submittedName>
        <fullName evidence="2">Uncharacterized protein</fullName>
    </submittedName>
</protein>
<feature type="region of interest" description="Disordered" evidence="1">
    <location>
        <begin position="338"/>
        <end position="359"/>
    </location>
</feature>
<evidence type="ECO:0000313" key="2">
    <source>
        <dbReference type="EMBL" id="ODM96447.1"/>
    </source>
</evidence>
<sequence length="395" mass="44081">MTTGGLNQKRILVTDVESDFGREIANAVVAEGALVFTLVKECHGVQQVLDEYPQLTPILLDVGKEKCDEQARKLLLSLPSVDHFVNLSGDTALNVISQAYTNSKIHEVNDIKAKPIIAKMIECENRGLIFNVSFGNQNIMSKLKANLDPRFTNSKTAQMKTNLRQSLKKMFLSDGTDSSSNQNGNSSTTTTRTEQTVVKEVNVATNFAALATSLNQSSNGHQNGTSSTAPTSTTTTKSTPSVNTSLKFQNLQEKNNKIRQSVLKLQKTCAKKWKKAEKRIQKEQESALKALHKEVEKGKRVEKSNIMKDLTDSNAATASRANALSADTANRILEARQNRADKEAEKHAQKKLEKETPLILENKDKQMKQYHEKLYKKTIDKQVNEFNRIKNKYLV</sequence>
<dbReference type="EMBL" id="LJIJ01000539">
    <property type="protein sequence ID" value="ODM96447.1"/>
    <property type="molecule type" value="Genomic_DNA"/>
</dbReference>
<proteinExistence type="predicted"/>
<dbReference type="InterPro" id="IPR036291">
    <property type="entry name" value="NAD(P)-bd_dom_sf"/>
</dbReference>
<reference evidence="2 3" key="1">
    <citation type="journal article" date="2016" name="Genome Biol. Evol.">
        <title>Gene Family Evolution Reflects Adaptation to Soil Environmental Stressors in the Genome of the Collembolan Orchesella cincta.</title>
        <authorList>
            <person name="Faddeeva-Vakhrusheva A."/>
            <person name="Derks M.F."/>
            <person name="Anvar S.Y."/>
            <person name="Agamennone V."/>
            <person name="Suring W."/>
            <person name="Smit S."/>
            <person name="van Straalen N.M."/>
            <person name="Roelofs D."/>
        </authorList>
    </citation>
    <scope>NUCLEOTIDE SEQUENCE [LARGE SCALE GENOMIC DNA]</scope>
    <source>
        <tissue evidence="2">Mixed pool</tissue>
    </source>
</reference>
<feature type="region of interest" description="Disordered" evidence="1">
    <location>
        <begin position="173"/>
        <end position="197"/>
    </location>
</feature>
<gene>
    <name evidence="2" type="ORF">Ocin01_10236</name>
</gene>
<keyword evidence="3" id="KW-1185">Reference proteome</keyword>
<dbReference type="Proteomes" id="UP000094527">
    <property type="component" value="Unassembled WGS sequence"/>
</dbReference>
<feature type="compositionally biased region" description="Low complexity" evidence="1">
    <location>
        <begin position="173"/>
        <end position="196"/>
    </location>
</feature>
<feature type="region of interest" description="Disordered" evidence="1">
    <location>
        <begin position="214"/>
        <end position="244"/>
    </location>
</feature>
<accession>A0A1D2MTP6</accession>
<feature type="compositionally biased region" description="Polar residues" evidence="1">
    <location>
        <begin position="214"/>
        <end position="224"/>
    </location>
</feature>
<organism evidence="2 3">
    <name type="scientific">Orchesella cincta</name>
    <name type="common">Springtail</name>
    <name type="synonym">Podura cincta</name>
    <dbReference type="NCBI Taxonomy" id="48709"/>
    <lineage>
        <taxon>Eukaryota</taxon>
        <taxon>Metazoa</taxon>
        <taxon>Ecdysozoa</taxon>
        <taxon>Arthropoda</taxon>
        <taxon>Hexapoda</taxon>
        <taxon>Collembola</taxon>
        <taxon>Entomobryomorpha</taxon>
        <taxon>Entomobryoidea</taxon>
        <taxon>Orchesellidae</taxon>
        <taxon>Orchesellinae</taxon>
        <taxon>Orchesella</taxon>
    </lineage>
</organism>